<dbReference type="EMBL" id="SRRZ01000104">
    <property type="protein sequence ID" value="NQE36914.1"/>
    <property type="molecule type" value="Genomic_DNA"/>
</dbReference>
<sequence length="340" mass="39478">MNEFLKAFQNIAQSAALVAADDDKSLEIKESATTVIKSVQPGFDELRESATRLEKVVQKCRNDIDHAEDVWTCKLGIIQASKQEIWQQLGELSGCHVRINELGQRCQNSAIDQSQDYWDKIFDVRVKQKWFIDAANKQKKGIGWKEKDYCLKDIPLAVNLVCREIDQIIKRSLDLVYQDLSTINLKVITQCFGILDKQTKAVWNHHMNLNFSQIANKFEQPTVYLPENTQSLRSALSPALDNLSKYRLGDLFWEEVVNFKKQVSTAIDNFINSIFDDRLYHVSRALVKALRFYNEFLEKQDRYQQETPAQRQAERDWIDSQWTEIQRLEKGIKVILNSSP</sequence>
<keyword evidence="1" id="KW-0175">Coiled coil</keyword>
<accession>A0ABX2D2Q2</accession>
<evidence type="ECO:0000313" key="2">
    <source>
        <dbReference type="EMBL" id="NQE36914.1"/>
    </source>
</evidence>
<keyword evidence="3" id="KW-1185">Reference proteome</keyword>
<protein>
    <recommendedName>
        <fullName evidence="4">GTPase</fullName>
    </recommendedName>
</protein>
<organism evidence="2 3">
    <name type="scientific">Microcoleus asticus IPMA8</name>
    <dbReference type="NCBI Taxonomy" id="2563858"/>
    <lineage>
        <taxon>Bacteria</taxon>
        <taxon>Bacillati</taxon>
        <taxon>Cyanobacteriota</taxon>
        <taxon>Cyanophyceae</taxon>
        <taxon>Oscillatoriophycideae</taxon>
        <taxon>Oscillatoriales</taxon>
        <taxon>Microcoleaceae</taxon>
        <taxon>Microcoleus</taxon>
        <taxon>Microcoleus asticus</taxon>
    </lineage>
</organism>
<feature type="coiled-coil region" evidence="1">
    <location>
        <begin position="43"/>
        <end position="70"/>
    </location>
</feature>
<reference evidence="2 3" key="1">
    <citation type="journal article" date="2020" name="Sci. Rep.">
        <title>A novel cyanobacterial geosmin producer, revising GeoA distribution and dispersion patterns in Bacteria.</title>
        <authorList>
            <person name="Churro C."/>
            <person name="Semedo-Aguiar A.P."/>
            <person name="Silva A.D."/>
            <person name="Pereira-Leal J.B."/>
            <person name="Leite R.B."/>
        </authorList>
    </citation>
    <scope>NUCLEOTIDE SEQUENCE [LARGE SCALE GENOMIC DNA]</scope>
    <source>
        <strain evidence="2 3">IPMA8</strain>
    </source>
</reference>
<evidence type="ECO:0000313" key="3">
    <source>
        <dbReference type="Proteomes" id="UP000702425"/>
    </source>
</evidence>
<dbReference type="RefSeq" id="WP_172190773.1">
    <property type="nucleotide sequence ID" value="NZ_CAWPPK010000007.1"/>
</dbReference>
<gene>
    <name evidence="2" type="ORF">E5S67_04680</name>
</gene>
<name>A0ABX2D2Q2_9CYAN</name>
<evidence type="ECO:0008006" key="4">
    <source>
        <dbReference type="Google" id="ProtNLM"/>
    </source>
</evidence>
<proteinExistence type="predicted"/>
<dbReference type="Proteomes" id="UP000702425">
    <property type="component" value="Unassembled WGS sequence"/>
</dbReference>
<comment type="caution">
    <text evidence="2">The sequence shown here is derived from an EMBL/GenBank/DDBJ whole genome shotgun (WGS) entry which is preliminary data.</text>
</comment>
<evidence type="ECO:0000256" key="1">
    <source>
        <dbReference type="SAM" id="Coils"/>
    </source>
</evidence>